<dbReference type="AlphaFoldDB" id="A0A2M4D4G5"/>
<reference evidence="2" key="1">
    <citation type="submission" date="2018-01" db="EMBL/GenBank/DDBJ databases">
        <title>An insight into the sialome of Amazonian anophelines.</title>
        <authorList>
            <person name="Ribeiro J.M."/>
            <person name="Scarpassa V."/>
            <person name="Calvo E."/>
        </authorList>
    </citation>
    <scope>NUCLEOTIDE SEQUENCE</scope>
</reference>
<feature type="chain" id="PRO_5014824530" evidence="1">
    <location>
        <begin position="19"/>
        <end position="106"/>
    </location>
</feature>
<feature type="signal peptide" evidence="1">
    <location>
        <begin position="1"/>
        <end position="18"/>
    </location>
</feature>
<evidence type="ECO:0000313" key="2">
    <source>
        <dbReference type="EMBL" id="MBW72446.1"/>
    </source>
</evidence>
<protein>
    <submittedName>
        <fullName evidence="2">Putative secreted protein</fullName>
    </submittedName>
</protein>
<keyword evidence="1" id="KW-0732">Signal</keyword>
<accession>A0A2M4D4G5</accession>
<proteinExistence type="predicted"/>
<name>A0A2M4D4G5_ANODA</name>
<evidence type="ECO:0000256" key="1">
    <source>
        <dbReference type="SAM" id="SignalP"/>
    </source>
</evidence>
<dbReference type="EMBL" id="GGFL01008268">
    <property type="protein sequence ID" value="MBW72446.1"/>
    <property type="molecule type" value="Transcribed_RNA"/>
</dbReference>
<sequence length="106" mass="11624">MVLFSLLSIGYLPFPVPGSTIRYLETTNTMDTAAPINNIVRMIWDYLPLSSGKLHLQPAGLLLLERLLPLKRAEQILATLSIALASIMHKTTSPASQPHFIAGNNI</sequence>
<organism evidence="2">
    <name type="scientific">Anopheles darlingi</name>
    <name type="common">Mosquito</name>
    <dbReference type="NCBI Taxonomy" id="43151"/>
    <lineage>
        <taxon>Eukaryota</taxon>
        <taxon>Metazoa</taxon>
        <taxon>Ecdysozoa</taxon>
        <taxon>Arthropoda</taxon>
        <taxon>Hexapoda</taxon>
        <taxon>Insecta</taxon>
        <taxon>Pterygota</taxon>
        <taxon>Neoptera</taxon>
        <taxon>Endopterygota</taxon>
        <taxon>Diptera</taxon>
        <taxon>Nematocera</taxon>
        <taxon>Culicoidea</taxon>
        <taxon>Culicidae</taxon>
        <taxon>Anophelinae</taxon>
        <taxon>Anopheles</taxon>
    </lineage>
</organism>